<evidence type="ECO:0000256" key="1">
    <source>
        <dbReference type="ARBA" id="ARBA00002393"/>
    </source>
</evidence>
<evidence type="ECO:0000256" key="2">
    <source>
        <dbReference type="ARBA" id="ARBA00008959"/>
    </source>
</evidence>
<dbReference type="EMBL" id="VUNS01000017">
    <property type="protein sequence ID" value="MST98279.1"/>
    <property type="molecule type" value="Genomic_DNA"/>
</dbReference>
<dbReference type="Gene3D" id="1.10.3710.10">
    <property type="entry name" value="DNA polymerase III clamp loader subunits, C-terminal domain"/>
    <property type="match status" value="1"/>
</dbReference>
<keyword evidence="9" id="KW-1185">Reference proteome</keyword>
<comment type="function">
    <text evidence="1">DNA-dependent ATPase that plays important roles in cellular responses to stalled DNA replication processes.</text>
</comment>
<evidence type="ECO:0000313" key="9">
    <source>
        <dbReference type="Proteomes" id="UP000435649"/>
    </source>
</evidence>
<dbReference type="InterPro" id="IPR008921">
    <property type="entry name" value="DNA_pol3_clamp-load_cplx_C"/>
</dbReference>
<protein>
    <recommendedName>
        <fullName evidence="3">Replication-associated recombination protein A</fullName>
    </recommendedName>
</protein>
<dbReference type="CDD" id="cd00009">
    <property type="entry name" value="AAA"/>
    <property type="match status" value="1"/>
</dbReference>
<dbReference type="SUPFAM" id="SSF48019">
    <property type="entry name" value="post-AAA+ oligomerization domain-like"/>
    <property type="match status" value="1"/>
</dbReference>
<dbReference type="Pfam" id="PF00004">
    <property type="entry name" value="AAA"/>
    <property type="match status" value="1"/>
</dbReference>
<gene>
    <name evidence="8" type="ORF">FYJ85_14640</name>
</gene>
<evidence type="ECO:0000256" key="4">
    <source>
        <dbReference type="ARBA" id="ARBA00022705"/>
    </source>
</evidence>
<dbReference type="GO" id="GO:0006261">
    <property type="term" value="P:DNA-templated DNA replication"/>
    <property type="evidence" value="ECO:0007669"/>
    <property type="project" value="TreeGrafter"/>
</dbReference>
<accession>A0A844G7J5</accession>
<dbReference type="GO" id="GO:0003677">
    <property type="term" value="F:DNA binding"/>
    <property type="evidence" value="ECO:0007669"/>
    <property type="project" value="InterPro"/>
</dbReference>
<evidence type="ECO:0000313" key="8">
    <source>
        <dbReference type="EMBL" id="MST98279.1"/>
    </source>
</evidence>
<evidence type="ECO:0000256" key="3">
    <source>
        <dbReference type="ARBA" id="ARBA00020776"/>
    </source>
</evidence>
<dbReference type="CDD" id="cd18139">
    <property type="entry name" value="HLD_clamp_RarA"/>
    <property type="match status" value="1"/>
</dbReference>
<sequence>MPLAARLRPRKLSEYIGQTHLLGEGQLLRRAIDADRFSSIILSGPPGTGKTSLAEVVARLSNSEFVRLSGVTSSVADVRKAIAGAVTRRRISGRKTILFVDEIHRFSRSQQDSLLPDVENGNVRLIGATTHNPQFYVIGALLSRSLVFLLQPLSEEETRRLIAQALADDRAFPGRRVEVSDEAAGFLASVSEGDARRTLNALEIAVLTTPPGEDGVIRVGLREAESSVQKKMIVYGDDGHYDTASAFIKSMRGSDADAAVYYLAKMLHAGEDIRFIARRIVIFASEDVGNADPRALSVATAAMQAVDMIGLPEARIILSQAVTYCATAPKSNAALQAIELASADVAKDRVQPIPLALRDAHYKGAETLGHGVGYVNPHDAGGFVAQDYLSVDRRYYEPKAIGYEAKIRERVDYWRSLRRYGKEAAANE</sequence>
<dbReference type="Gene3D" id="1.10.8.60">
    <property type="match status" value="1"/>
</dbReference>
<dbReference type="PANTHER" id="PTHR13779:SF7">
    <property type="entry name" value="ATPASE WRNIP1"/>
    <property type="match status" value="1"/>
</dbReference>
<keyword evidence="5" id="KW-0547">Nucleotide-binding</keyword>
<evidence type="ECO:0000256" key="6">
    <source>
        <dbReference type="ARBA" id="ARBA00022840"/>
    </source>
</evidence>
<dbReference type="GO" id="GO:0000731">
    <property type="term" value="P:DNA synthesis involved in DNA repair"/>
    <property type="evidence" value="ECO:0007669"/>
    <property type="project" value="TreeGrafter"/>
</dbReference>
<dbReference type="InterPro" id="IPR032423">
    <property type="entry name" value="AAA_assoc_2"/>
</dbReference>
<evidence type="ECO:0000259" key="7">
    <source>
        <dbReference type="SMART" id="SM00382"/>
    </source>
</evidence>
<reference evidence="8 9" key="1">
    <citation type="submission" date="2019-08" db="EMBL/GenBank/DDBJ databases">
        <title>In-depth cultivation of the pig gut microbiome towards novel bacterial diversity and tailored functional studies.</title>
        <authorList>
            <person name="Wylensek D."/>
            <person name="Hitch T.C.A."/>
            <person name="Clavel T."/>
        </authorList>
    </citation>
    <scope>NUCLEOTIDE SEQUENCE [LARGE SCALE GENOMIC DNA]</scope>
    <source>
        <strain evidence="8 9">BBE-744-WT-12</strain>
    </source>
</reference>
<dbReference type="PANTHER" id="PTHR13779">
    <property type="entry name" value="WERNER HELICASE-INTERACTING PROTEIN 1 FAMILY MEMBER"/>
    <property type="match status" value="1"/>
</dbReference>
<dbReference type="FunFam" id="1.20.272.10:FF:000001">
    <property type="entry name" value="Putative AAA family ATPase"/>
    <property type="match status" value="1"/>
</dbReference>
<name>A0A844G7J5_9BACT</name>
<dbReference type="InterPro" id="IPR027417">
    <property type="entry name" value="P-loop_NTPase"/>
</dbReference>
<proteinExistence type="inferred from homology"/>
<dbReference type="InterPro" id="IPR003959">
    <property type="entry name" value="ATPase_AAA_core"/>
</dbReference>
<dbReference type="GO" id="GO:0016887">
    <property type="term" value="F:ATP hydrolysis activity"/>
    <property type="evidence" value="ECO:0007669"/>
    <property type="project" value="InterPro"/>
</dbReference>
<dbReference type="GO" id="GO:0017116">
    <property type="term" value="F:single-stranded DNA helicase activity"/>
    <property type="evidence" value="ECO:0007669"/>
    <property type="project" value="TreeGrafter"/>
</dbReference>
<dbReference type="Pfam" id="PF16193">
    <property type="entry name" value="AAA_assoc_2"/>
    <property type="match status" value="1"/>
</dbReference>
<dbReference type="SMART" id="SM00382">
    <property type="entry name" value="AAA"/>
    <property type="match status" value="1"/>
</dbReference>
<organism evidence="8 9">
    <name type="scientific">Victivallis lenta</name>
    <dbReference type="NCBI Taxonomy" id="2606640"/>
    <lineage>
        <taxon>Bacteria</taxon>
        <taxon>Pseudomonadati</taxon>
        <taxon>Lentisphaerota</taxon>
        <taxon>Lentisphaeria</taxon>
        <taxon>Victivallales</taxon>
        <taxon>Victivallaceae</taxon>
        <taxon>Victivallis</taxon>
    </lineage>
</organism>
<comment type="similarity">
    <text evidence="2">Belongs to the AAA ATPase family. RarA/MGS1/WRNIP1 subfamily.</text>
</comment>
<dbReference type="FunFam" id="3.40.50.300:FF:000137">
    <property type="entry name" value="Replication-associated recombination protein A"/>
    <property type="match status" value="1"/>
</dbReference>
<dbReference type="GO" id="GO:0008047">
    <property type="term" value="F:enzyme activator activity"/>
    <property type="evidence" value="ECO:0007669"/>
    <property type="project" value="TreeGrafter"/>
</dbReference>
<dbReference type="InterPro" id="IPR003593">
    <property type="entry name" value="AAA+_ATPase"/>
</dbReference>
<feature type="domain" description="AAA+ ATPase" evidence="7">
    <location>
        <begin position="36"/>
        <end position="153"/>
    </location>
</feature>
<dbReference type="Proteomes" id="UP000435649">
    <property type="component" value="Unassembled WGS sequence"/>
</dbReference>
<evidence type="ECO:0000256" key="5">
    <source>
        <dbReference type="ARBA" id="ARBA00022741"/>
    </source>
</evidence>
<dbReference type="Gene3D" id="3.40.50.300">
    <property type="entry name" value="P-loop containing nucleotide triphosphate hydrolases"/>
    <property type="match status" value="1"/>
</dbReference>
<dbReference type="InterPro" id="IPR051314">
    <property type="entry name" value="AAA_ATPase_RarA/MGS1/WRNIP1"/>
</dbReference>
<keyword evidence="4" id="KW-0235">DNA replication</keyword>
<dbReference type="AlphaFoldDB" id="A0A844G7J5"/>
<dbReference type="Gene3D" id="1.20.272.10">
    <property type="match status" value="1"/>
</dbReference>
<dbReference type="InterPro" id="IPR021886">
    <property type="entry name" value="MgsA_C"/>
</dbReference>
<dbReference type="Pfam" id="PF12002">
    <property type="entry name" value="MgsA_C"/>
    <property type="match status" value="1"/>
</dbReference>
<dbReference type="GO" id="GO:0005524">
    <property type="term" value="F:ATP binding"/>
    <property type="evidence" value="ECO:0007669"/>
    <property type="project" value="UniProtKB-KW"/>
</dbReference>
<dbReference type="SUPFAM" id="SSF52540">
    <property type="entry name" value="P-loop containing nucleoside triphosphate hydrolases"/>
    <property type="match status" value="1"/>
</dbReference>
<keyword evidence="6" id="KW-0067">ATP-binding</keyword>
<comment type="caution">
    <text evidence="8">The sequence shown here is derived from an EMBL/GenBank/DDBJ whole genome shotgun (WGS) entry which is preliminary data.</text>
</comment>